<comment type="caution">
    <text evidence="2">The sequence shown here is derived from an EMBL/GenBank/DDBJ whole genome shotgun (WGS) entry which is preliminary data.</text>
</comment>
<name>A0ABT1TCH5_9GAMM</name>
<dbReference type="Proteomes" id="UP001524499">
    <property type="component" value="Unassembled WGS sequence"/>
</dbReference>
<accession>A0ABT1TCH5</accession>
<protein>
    <submittedName>
        <fullName evidence="2">Uncharacterized protein</fullName>
    </submittedName>
</protein>
<evidence type="ECO:0000313" key="3">
    <source>
        <dbReference type="Proteomes" id="UP001524499"/>
    </source>
</evidence>
<feature type="transmembrane region" description="Helical" evidence="1">
    <location>
        <begin position="13"/>
        <end position="33"/>
    </location>
</feature>
<evidence type="ECO:0000256" key="1">
    <source>
        <dbReference type="SAM" id="Phobius"/>
    </source>
</evidence>
<proteinExistence type="predicted"/>
<dbReference type="RefSeq" id="WP_256600836.1">
    <property type="nucleotide sequence ID" value="NZ_JANIBJ010000004.1"/>
</dbReference>
<reference evidence="2 3" key="1">
    <citation type="submission" date="2022-07" db="EMBL/GenBank/DDBJ databases">
        <title>Methylomonas rivi sp. nov., Methylomonas rosea sp. nov., Methylomonas aureus sp. nov. and Methylomonas subterranea sp. nov., four novel methanotrophs isolated from a freshwater creek and the deep terrestrial subsurface.</title>
        <authorList>
            <person name="Abin C."/>
            <person name="Sankaranarayanan K."/>
            <person name="Garner C."/>
            <person name="Sindelar R."/>
            <person name="Kotary K."/>
            <person name="Garner R."/>
            <person name="Barclay S."/>
            <person name="Lawson P."/>
            <person name="Krumholz L."/>
        </authorList>
    </citation>
    <scope>NUCLEOTIDE SEQUENCE [LARGE SCALE GENOMIC DNA]</scope>
    <source>
        <strain evidence="2 3">SURF-2</strain>
    </source>
</reference>
<keyword evidence="3" id="KW-1185">Reference proteome</keyword>
<keyword evidence="1" id="KW-0472">Membrane</keyword>
<evidence type="ECO:0000313" key="2">
    <source>
        <dbReference type="EMBL" id="MCQ8103165.1"/>
    </source>
</evidence>
<keyword evidence="1" id="KW-0812">Transmembrane</keyword>
<dbReference type="EMBL" id="JANIBJ010000004">
    <property type="protein sequence ID" value="MCQ8103165.1"/>
    <property type="molecule type" value="Genomic_DNA"/>
</dbReference>
<gene>
    <name evidence="2" type="ORF">NP590_03510</name>
</gene>
<sequence length="61" mass="7085">MNQHVEAPEKDHFVLYMSLATIALVGAILAVKLNENEKFEPIKQQISEENQQMNIRVIKEY</sequence>
<keyword evidence="1" id="KW-1133">Transmembrane helix</keyword>
<organism evidence="2 3">
    <name type="scientific">Methylomonas subterranea</name>
    <dbReference type="NCBI Taxonomy" id="2952225"/>
    <lineage>
        <taxon>Bacteria</taxon>
        <taxon>Pseudomonadati</taxon>
        <taxon>Pseudomonadota</taxon>
        <taxon>Gammaproteobacteria</taxon>
        <taxon>Methylococcales</taxon>
        <taxon>Methylococcaceae</taxon>
        <taxon>Methylomonas</taxon>
    </lineage>
</organism>